<feature type="transmembrane region" description="Helical" evidence="1">
    <location>
        <begin position="168"/>
        <end position="187"/>
    </location>
</feature>
<dbReference type="InterPro" id="IPR008574">
    <property type="entry name" value="Nematodes_ZYG-11_interact"/>
</dbReference>
<keyword evidence="1" id="KW-0472">Membrane</keyword>
<dbReference type="Proteomes" id="UP000887569">
    <property type="component" value="Unplaced"/>
</dbReference>
<name>A0A915C4F3_PARUN</name>
<feature type="transmembrane region" description="Helical" evidence="1">
    <location>
        <begin position="78"/>
        <end position="103"/>
    </location>
</feature>
<dbReference type="AlphaFoldDB" id="A0A915C4F3"/>
<evidence type="ECO:0000313" key="3">
    <source>
        <dbReference type="WBParaSite" id="PgR087_g041_t03"/>
    </source>
</evidence>
<feature type="transmembrane region" description="Helical" evidence="1">
    <location>
        <begin position="255"/>
        <end position="275"/>
    </location>
</feature>
<feature type="transmembrane region" description="Helical" evidence="1">
    <location>
        <begin position="199"/>
        <end position="218"/>
    </location>
</feature>
<dbReference type="WBParaSite" id="PgR087_g041_t05">
    <property type="protein sequence ID" value="PgR087_g041_t05"/>
    <property type="gene ID" value="PgR087_g041"/>
</dbReference>
<evidence type="ECO:0000313" key="2">
    <source>
        <dbReference type="Proteomes" id="UP000887569"/>
    </source>
</evidence>
<feature type="transmembrane region" description="Helical" evidence="1">
    <location>
        <begin position="115"/>
        <end position="132"/>
    </location>
</feature>
<dbReference type="PANTHER" id="PTHR31176">
    <property type="entry name" value="MFS DOMAIN-CONTAINING PROTEIN-RELATED"/>
    <property type="match status" value="1"/>
</dbReference>
<evidence type="ECO:0000256" key="1">
    <source>
        <dbReference type="SAM" id="Phobius"/>
    </source>
</evidence>
<dbReference type="WBParaSite" id="PgR087_g041_t03">
    <property type="protein sequence ID" value="PgR087_g041_t03"/>
    <property type="gene ID" value="PgR087_g041"/>
</dbReference>
<dbReference type="Pfam" id="PF05884">
    <property type="entry name" value="ZYG-11_interact"/>
    <property type="match status" value="1"/>
</dbReference>
<keyword evidence="1" id="KW-1133">Transmembrane helix</keyword>
<accession>A0A915C4F3</accession>
<keyword evidence="2" id="KW-1185">Reference proteome</keyword>
<protein>
    <submittedName>
        <fullName evidence="3 4">Uncharacterized protein</fullName>
    </submittedName>
</protein>
<reference evidence="3 4" key="1">
    <citation type="submission" date="2022-11" db="UniProtKB">
        <authorList>
            <consortium name="WormBaseParasite"/>
        </authorList>
    </citation>
    <scope>IDENTIFICATION</scope>
</reference>
<evidence type="ECO:0000313" key="4">
    <source>
        <dbReference type="WBParaSite" id="PgR087_g041_t05"/>
    </source>
</evidence>
<proteinExistence type="predicted"/>
<dbReference type="PANTHER" id="PTHR31176:SF1">
    <property type="entry name" value="MFS DOMAIN-CONTAINING PROTEIN-RELATED"/>
    <property type="match status" value="1"/>
</dbReference>
<feature type="transmembrane region" description="Helical" evidence="1">
    <location>
        <begin position="144"/>
        <end position="162"/>
    </location>
</feature>
<organism evidence="2 3">
    <name type="scientific">Parascaris univalens</name>
    <name type="common">Nematode worm</name>
    <dbReference type="NCBI Taxonomy" id="6257"/>
    <lineage>
        <taxon>Eukaryota</taxon>
        <taxon>Metazoa</taxon>
        <taxon>Ecdysozoa</taxon>
        <taxon>Nematoda</taxon>
        <taxon>Chromadorea</taxon>
        <taxon>Rhabditida</taxon>
        <taxon>Spirurina</taxon>
        <taxon>Ascaridomorpha</taxon>
        <taxon>Ascaridoidea</taxon>
        <taxon>Ascarididae</taxon>
        <taxon>Parascaris</taxon>
    </lineage>
</organism>
<keyword evidence="1" id="KW-0812">Transmembrane</keyword>
<sequence>MEHQRKYSFVVIQEDLLDTFNTLQMRMQQFEKFAQRMAVEIPQRFDRFKRETKAEVEDIIAAVQDQAPIPDLLNFHNFFVCFFWIAIIIIGFFCGEMIGSRLIEDILSLICDRSSAIALNYFLIPLFVYIKLGTFPEYDRRARFTLLAAAILQGILTGFLLMNRLNVLLTPLQLANILYIAVVSRIIGHKLNNDRQAYYGIINGVAFAIFISAALIFGTMTKSFLANAVYSVISSHIVIQVYMRRVAQSELKPAFLQLALLTSSVYAQTLIRLVII</sequence>